<evidence type="ECO:0000256" key="1">
    <source>
        <dbReference type="PIRSR" id="PIRSR018249-1"/>
    </source>
</evidence>
<feature type="domain" description="Methyltransferase type 11" evidence="3">
    <location>
        <begin position="95"/>
        <end position="183"/>
    </location>
</feature>
<dbReference type="InterPro" id="IPR013216">
    <property type="entry name" value="Methyltransf_11"/>
</dbReference>
<feature type="domain" description="23S rRNA (guanine(745)-N(1))-methyltransferase N-terminal" evidence="4">
    <location>
        <begin position="2"/>
        <end position="45"/>
    </location>
</feature>
<reference evidence="5 6" key="1">
    <citation type="submission" date="2014-06" db="EMBL/GenBank/DDBJ databases">
        <title>Genomes of Alteromonas australica, a world apart.</title>
        <authorList>
            <person name="Gonzaga A."/>
            <person name="Lopez-Perez M."/>
            <person name="Rodriguez-Valera F."/>
        </authorList>
    </citation>
    <scope>NUCLEOTIDE SEQUENCE [LARGE SCALE GENOMIC DNA]</scope>
    <source>
        <strain evidence="5 6">H 17</strain>
    </source>
</reference>
<dbReference type="KEGG" id="aal:EP13_09730"/>
<organism evidence="5 6">
    <name type="scientific">Alteromonas australica</name>
    <dbReference type="NCBI Taxonomy" id="589873"/>
    <lineage>
        <taxon>Bacteria</taxon>
        <taxon>Pseudomonadati</taxon>
        <taxon>Pseudomonadota</taxon>
        <taxon>Gammaproteobacteria</taxon>
        <taxon>Alteromonadales</taxon>
        <taxon>Alteromonadaceae</taxon>
        <taxon>Alteromonas/Salinimonas group</taxon>
        <taxon>Alteromonas</taxon>
    </lineage>
</organism>
<keyword evidence="1" id="KW-0479">Metal-binding</keyword>
<evidence type="ECO:0000259" key="4">
    <source>
        <dbReference type="Pfam" id="PF21302"/>
    </source>
</evidence>
<keyword evidence="6" id="KW-1185">Reference proteome</keyword>
<dbReference type="InterPro" id="IPR029063">
    <property type="entry name" value="SAM-dependent_MTases_sf"/>
</dbReference>
<dbReference type="GO" id="GO:0008757">
    <property type="term" value="F:S-adenosylmethionine-dependent methyltransferase activity"/>
    <property type="evidence" value="ECO:0007669"/>
    <property type="project" value="InterPro"/>
</dbReference>
<keyword evidence="1" id="KW-0862">Zinc</keyword>
<dbReference type="Pfam" id="PF08241">
    <property type="entry name" value="Methyltransf_11"/>
    <property type="match status" value="1"/>
</dbReference>
<dbReference type="PIRSF" id="PIRSF018249">
    <property type="entry name" value="MyrA_prd"/>
    <property type="match status" value="1"/>
</dbReference>
<dbReference type="Proteomes" id="UP000056090">
    <property type="component" value="Chromosome"/>
</dbReference>
<dbReference type="Gene3D" id="3.40.50.150">
    <property type="entry name" value="Vaccinia Virus protein VP39"/>
    <property type="match status" value="1"/>
</dbReference>
<keyword evidence="5" id="KW-0489">Methyltransferase</keyword>
<dbReference type="InterPro" id="IPR016718">
    <property type="entry name" value="rRNA_m1G-MeTrfase_A_prd"/>
</dbReference>
<name>A0A075P1U1_9ALTE</name>
<proteinExistence type="predicted"/>
<feature type="binding site" evidence="2">
    <location>
        <position position="66"/>
    </location>
    <ligand>
        <name>S-adenosyl-L-methionine</name>
        <dbReference type="ChEBI" id="CHEBI:59789"/>
    </ligand>
</feature>
<dbReference type="eggNOG" id="COG2226">
    <property type="taxonomic scope" value="Bacteria"/>
</dbReference>
<feature type="binding site" evidence="1">
    <location>
        <position position="4"/>
    </location>
    <ligand>
        <name>Zn(2+)</name>
        <dbReference type="ChEBI" id="CHEBI:29105"/>
    </ligand>
</feature>
<dbReference type="GO" id="GO:0046872">
    <property type="term" value="F:metal ion binding"/>
    <property type="evidence" value="ECO:0007669"/>
    <property type="project" value="UniProtKB-KW"/>
</dbReference>
<gene>
    <name evidence="5" type="ORF">EP13_09730</name>
</gene>
<dbReference type="AlphaFoldDB" id="A0A075P1U1"/>
<feature type="binding site" evidence="1">
    <location>
        <position position="20"/>
    </location>
    <ligand>
        <name>Zn(2+)</name>
        <dbReference type="ChEBI" id="CHEBI:29105"/>
    </ligand>
</feature>
<dbReference type="RefSeq" id="WP_044057083.1">
    <property type="nucleotide sequence ID" value="NZ_CBCSKJ010000001.1"/>
</dbReference>
<dbReference type="GeneID" id="78255185"/>
<dbReference type="EMBL" id="CP008849">
    <property type="protein sequence ID" value="AIF98935.1"/>
    <property type="molecule type" value="Genomic_DNA"/>
</dbReference>
<dbReference type="Pfam" id="PF21302">
    <property type="entry name" value="Zn_ribbon_RlmA"/>
    <property type="match status" value="1"/>
</dbReference>
<feature type="binding site" evidence="1">
    <location>
        <position position="24"/>
    </location>
    <ligand>
        <name>Zn(2+)</name>
        <dbReference type="ChEBI" id="CHEBI:29105"/>
    </ligand>
</feature>
<keyword evidence="2" id="KW-0949">S-adenosyl-L-methionine</keyword>
<evidence type="ECO:0000259" key="3">
    <source>
        <dbReference type="Pfam" id="PF08241"/>
    </source>
</evidence>
<dbReference type="InterPro" id="IPR048647">
    <property type="entry name" value="RlmA_N"/>
</dbReference>
<feature type="binding site" evidence="2">
    <location>
        <position position="191"/>
    </location>
    <ligand>
        <name>S-adenosyl-L-methionine</name>
        <dbReference type="ChEBI" id="CHEBI:59789"/>
    </ligand>
</feature>
<evidence type="ECO:0000256" key="2">
    <source>
        <dbReference type="PIRSR" id="PIRSR018249-2"/>
    </source>
</evidence>
<accession>A0A075P1U1</accession>
<feature type="binding site" evidence="1">
    <location>
        <position position="7"/>
    </location>
    <ligand>
        <name>Zn(2+)</name>
        <dbReference type="ChEBI" id="CHEBI:29105"/>
    </ligand>
</feature>
<feature type="binding site" evidence="2">
    <location>
        <begin position="100"/>
        <end position="101"/>
    </location>
    <ligand>
        <name>S-adenosyl-L-methionine</name>
        <dbReference type="ChEBI" id="CHEBI:59789"/>
    </ligand>
</feature>
<sequence length="278" mass="30969">MWQCPLCQLPINVNEKAIQCANKHTFDKAKAGYVNLLPVQFKKSKSPGDDKEMVRARRMFHEQKGYQPLKDTMCEILARYFASQSLENTPLTLYDAGCGEGSYLLACVKGLKESGFILDGAGSDISKTAVELAAKAYKSCQFVVASSFDLPLQNSTLDAAIQVFAPGSTKEYARILKPHGVLLTVDPAPRHLFELKSLVYSNPQPHKDGPTEREGFNQIKHENLSYTLSLPSPEQRLALVKMTPYYWRLTPEKLDKVVENLASVTVDFNIQVFSLSSS</sequence>
<evidence type="ECO:0000313" key="6">
    <source>
        <dbReference type="Proteomes" id="UP000056090"/>
    </source>
</evidence>
<keyword evidence="5" id="KW-0808">Transferase</keyword>
<protein>
    <submittedName>
        <fullName evidence="5">rRNA (Guanine-N1)-methyltransferase</fullName>
    </submittedName>
</protein>
<dbReference type="SUPFAM" id="SSF53335">
    <property type="entry name" value="S-adenosyl-L-methionine-dependent methyltransferases"/>
    <property type="match status" value="1"/>
</dbReference>
<dbReference type="GO" id="GO:0032259">
    <property type="term" value="P:methylation"/>
    <property type="evidence" value="ECO:0007669"/>
    <property type="project" value="UniProtKB-KW"/>
</dbReference>
<evidence type="ECO:0000313" key="5">
    <source>
        <dbReference type="EMBL" id="AIF98935.1"/>
    </source>
</evidence>